<feature type="domain" description="Tudor" evidence="18">
    <location>
        <begin position="927"/>
        <end position="990"/>
    </location>
</feature>
<evidence type="ECO:0000256" key="2">
    <source>
        <dbReference type="ARBA" id="ARBA00008792"/>
    </source>
</evidence>
<dbReference type="InterPro" id="IPR035437">
    <property type="entry name" value="SNase_OB-fold_sf"/>
</dbReference>
<dbReference type="FunFam" id="3.40.50.300:FF:001676">
    <property type="entry name" value="DExH-box ATP-dependent RNA helicase DExH7 chloroplastic"/>
    <property type="match status" value="1"/>
</dbReference>
<dbReference type="GO" id="GO:0048477">
    <property type="term" value="P:oogenesis"/>
    <property type="evidence" value="ECO:0007669"/>
    <property type="project" value="UniProtKB-KW"/>
</dbReference>
<dbReference type="SUPFAM" id="SSF52540">
    <property type="entry name" value="P-loop containing nucleoside triphosphate hydrolases"/>
    <property type="match status" value="1"/>
</dbReference>
<dbReference type="PROSITE" id="PS50304">
    <property type="entry name" value="TUDOR"/>
    <property type="match status" value="1"/>
</dbReference>
<keyword evidence="9" id="KW-0378">Hydrolase</keyword>
<dbReference type="GO" id="GO:0016787">
    <property type="term" value="F:hydrolase activity"/>
    <property type="evidence" value="ECO:0007669"/>
    <property type="project" value="UniProtKB-KW"/>
</dbReference>
<dbReference type="SMART" id="SM00490">
    <property type="entry name" value="HELICc"/>
    <property type="match status" value="1"/>
</dbReference>
<evidence type="ECO:0000256" key="16">
    <source>
        <dbReference type="ARBA" id="ARBA00047984"/>
    </source>
</evidence>
<keyword evidence="7" id="KW-0547">Nucleotide-binding</keyword>
<gene>
    <name evidence="21" type="primary">101888038</name>
    <name evidence="23" type="synonym">LOC101888038</name>
</gene>
<dbReference type="GeneID" id="101888038"/>
<dbReference type="PANTHER" id="PTHR18934">
    <property type="entry name" value="ATP-DEPENDENT RNA HELICASE"/>
    <property type="match status" value="1"/>
</dbReference>
<dbReference type="PROSITE" id="PS51194">
    <property type="entry name" value="HELICASE_CTER"/>
    <property type="match status" value="1"/>
</dbReference>
<dbReference type="Pfam" id="PF00270">
    <property type="entry name" value="DEAD"/>
    <property type="match status" value="1"/>
</dbReference>
<evidence type="ECO:0000256" key="1">
    <source>
        <dbReference type="ARBA" id="ARBA00004496"/>
    </source>
</evidence>
<evidence type="ECO:0000256" key="11">
    <source>
        <dbReference type="ARBA" id="ARBA00022840"/>
    </source>
</evidence>
<dbReference type="Gene3D" id="3.40.50.300">
    <property type="entry name" value="P-loop containing nucleotide triphosphate hydrolases"/>
    <property type="match status" value="2"/>
</dbReference>
<dbReference type="InterPro" id="IPR001650">
    <property type="entry name" value="Helicase_C-like"/>
</dbReference>
<dbReference type="Proteomes" id="UP001652621">
    <property type="component" value="Unplaced"/>
</dbReference>
<dbReference type="PROSITE" id="PS51192">
    <property type="entry name" value="HELICASE_ATP_BIND_1"/>
    <property type="match status" value="1"/>
</dbReference>
<dbReference type="InterPro" id="IPR014001">
    <property type="entry name" value="Helicase_ATP-bd"/>
</dbReference>
<dbReference type="Gene3D" id="1.20.120.1080">
    <property type="match status" value="1"/>
</dbReference>
<evidence type="ECO:0000256" key="12">
    <source>
        <dbReference type="ARBA" id="ARBA00022871"/>
    </source>
</evidence>
<evidence type="ECO:0000256" key="7">
    <source>
        <dbReference type="ARBA" id="ARBA00022741"/>
    </source>
</evidence>
<dbReference type="GO" id="GO:0007283">
    <property type="term" value="P:spermatogenesis"/>
    <property type="evidence" value="ECO:0007669"/>
    <property type="project" value="UniProtKB-KW"/>
</dbReference>
<feature type="compositionally biased region" description="Basic and acidic residues" evidence="17">
    <location>
        <begin position="40"/>
        <end position="62"/>
    </location>
</feature>
<dbReference type="SUPFAM" id="SSF63748">
    <property type="entry name" value="Tudor/PWWP/MBT"/>
    <property type="match status" value="1"/>
</dbReference>
<dbReference type="CDD" id="cd18791">
    <property type="entry name" value="SF2_C_RHA"/>
    <property type="match status" value="1"/>
</dbReference>
<evidence type="ECO:0000256" key="5">
    <source>
        <dbReference type="ARBA" id="ARBA00022473"/>
    </source>
</evidence>
<dbReference type="EC" id="3.6.4.13" evidence="3"/>
<comment type="similarity">
    <text evidence="2">Belongs to the DEAD box helicase family. DEAH subfamily.</text>
</comment>
<keyword evidence="13" id="KW-0896">Oogenesis</keyword>
<dbReference type="EnsemblMetazoa" id="MDOA012729-RA">
    <property type="protein sequence ID" value="MDOA012729-PA"/>
    <property type="gene ID" value="MDOA012729"/>
</dbReference>
<evidence type="ECO:0000256" key="8">
    <source>
        <dbReference type="ARBA" id="ARBA00022782"/>
    </source>
</evidence>
<evidence type="ECO:0000259" key="20">
    <source>
        <dbReference type="PROSITE" id="PS51194"/>
    </source>
</evidence>
<dbReference type="VEuPathDB" id="VectorBase:MDOA012729"/>
<dbReference type="RefSeq" id="XP_005190995.1">
    <property type="nucleotide sequence ID" value="XM_005190938.3"/>
</dbReference>
<evidence type="ECO:0000256" key="14">
    <source>
        <dbReference type="ARBA" id="ARBA00023158"/>
    </source>
</evidence>
<keyword evidence="10 23" id="KW-0347">Helicase</keyword>
<feature type="region of interest" description="Disordered" evidence="17">
    <location>
        <begin position="18"/>
        <end position="72"/>
    </location>
</feature>
<dbReference type="Pfam" id="PF00567">
    <property type="entry name" value="TUDOR"/>
    <property type="match status" value="1"/>
</dbReference>
<evidence type="ECO:0000256" key="9">
    <source>
        <dbReference type="ARBA" id="ARBA00022801"/>
    </source>
</evidence>
<dbReference type="SMART" id="SM00847">
    <property type="entry name" value="HA2"/>
    <property type="match status" value="1"/>
</dbReference>
<dbReference type="GO" id="GO:0051321">
    <property type="term" value="P:meiotic cell cycle"/>
    <property type="evidence" value="ECO:0007669"/>
    <property type="project" value="UniProtKB-KW"/>
</dbReference>
<proteinExistence type="inferred from homology"/>
<keyword evidence="5" id="KW-0217">Developmental protein</keyword>
<dbReference type="PANTHER" id="PTHR18934:SF113">
    <property type="entry name" value="ATP-DEPENDENT RNA HELICASE TDRD9"/>
    <property type="match status" value="1"/>
</dbReference>
<keyword evidence="6" id="KW-0963">Cytoplasm</keyword>
<dbReference type="GO" id="GO:0005524">
    <property type="term" value="F:ATP binding"/>
    <property type="evidence" value="ECO:0007669"/>
    <property type="project" value="UniProtKB-KW"/>
</dbReference>
<dbReference type="KEGG" id="mde:101888038"/>
<reference evidence="23" key="2">
    <citation type="submission" date="2025-04" db="UniProtKB">
        <authorList>
            <consortium name="RefSeq"/>
        </authorList>
    </citation>
    <scope>IDENTIFICATION</scope>
    <source>
        <strain evidence="23">Aabys</strain>
    </source>
</reference>
<evidence type="ECO:0000259" key="18">
    <source>
        <dbReference type="PROSITE" id="PS50304"/>
    </source>
</evidence>
<evidence type="ECO:0000256" key="13">
    <source>
        <dbReference type="ARBA" id="ARBA00022943"/>
    </source>
</evidence>
<dbReference type="SMART" id="SM00487">
    <property type="entry name" value="DEXDc"/>
    <property type="match status" value="1"/>
</dbReference>
<feature type="domain" description="Helicase ATP-binding" evidence="19">
    <location>
        <begin position="117"/>
        <end position="283"/>
    </location>
</feature>
<keyword evidence="11" id="KW-0067">ATP-binding</keyword>
<dbReference type="InterPro" id="IPR002999">
    <property type="entry name" value="Tudor"/>
</dbReference>
<reference evidence="21" key="1">
    <citation type="submission" date="2020-05" db="UniProtKB">
        <authorList>
            <consortium name="EnsemblMetazoa"/>
        </authorList>
    </citation>
    <scope>IDENTIFICATION</scope>
    <source>
        <strain evidence="21">Aabys</strain>
    </source>
</reference>
<dbReference type="GO" id="GO:0031047">
    <property type="term" value="P:regulatory ncRNA-mediated gene silencing"/>
    <property type="evidence" value="ECO:0007669"/>
    <property type="project" value="UniProtKB-KW"/>
</dbReference>
<dbReference type="Pfam" id="PF00271">
    <property type="entry name" value="Helicase_C"/>
    <property type="match status" value="1"/>
</dbReference>
<evidence type="ECO:0000256" key="3">
    <source>
        <dbReference type="ARBA" id="ARBA00012552"/>
    </source>
</evidence>
<dbReference type="eggNOG" id="KOG0920">
    <property type="taxonomic scope" value="Eukaryota"/>
</dbReference>
<dbReference type="InterPro" id="IPR027417">
    <property type="entry name" value="P-loop_NTPase"/>
</dbReference>
<evidence type="ECO:0000313" key="21">
    <source>
        <dbReference type="EnsemblMetazoa" id="MDOA012729-PA"/>
    </source>
</evidence>
<keyword evidence="12" id="KW-0744">Spermatogenesis</keyword>
<evidence type="ECO:0000256" key="10">
    <source>
        <dbReference type="ARBA" id="ARBA00022806"/>
    </source>
</evidence>
<feature type="domain" description="Helicase C-terminal" evidence="20">
    <location>
        <begin position="347"/>
        <end position="516"/>
    </location>
</feature>
<evidence type="ECO:0000256" key="17">
    <source>
        <dbReference type="SAM" id="MobiDB-lite"/>
    </source>
</evidence>
<dbReference type="VEuPathDB" id="VectorBase:MDOMA2_019571"/>
<keyword evidence="22" id="KW-1185">Reference proteome</keyword>
<evidence type="ECO:0000256" key="15">
    <source>
        <dbReference type="ARBA" id="ARBA00023254"/>
    </source>
</evidence>
<accession>A0A1I8N8Q5</accession>
<dbReference type="GO" id="GO:0003723">
    <property type="term" value="F:RNA binding"/>
    <property type="evidence" value="ECO:0007669"/>
    <property type="project" value="TreeGrafter"/>
</dbReference>
<evidence type="ECO:0000313" key="22">
    <source>
        <dbReference type="Proteomes" id="UP001652621"/>
    </source>
</evidence>
<name>A0A1I8N8Q5_MUSDO</name>
<protein>
    <recommendedName>
        <fullName evidence="4">Probable ATP-dependent RNA helicase spindle-E</fullName>
        <ecNumber evidence="3">3.6.4.13</ecNumber>
    </recommendedName>
</protein>
<dbReference type="Gene3D" id="2.30.30.140">
    <property type="match status" value="1"/>
</dbReference>
<dbReference type="InterPro" id="IPR011545">
    <property type="entry name" value="DEAD/DEAH_box_helicase_dom"/>
</dbReference>
<comment type="catalytic activity">
    <reaction evidence="16">
        <text>ATP + H2O = ADP + phosphate + H(+)</text>
        <dbReference type="Rhea" id="RHEA:13065"/>
        <dbReference type="ChEBI" id="CHEBI:15377"/>
        <dbReference type="ChEBI" id="CHEBI:15378"/>
        <dbReference type="ChEBI" id="CHEBI:30616"/>
        <dbReference type="ChEBI" id="CHEBI:43474"/>
        <dbReference type="ChEBI" id="CHEBI:456216"/>
        <dbReference type="EC" id="3.6.4.13"/>
    </reaction>
</comment>
<dbReference type="GO" id="GO:0005737">
    <property type="term" value="C:cytoplasm"/>
    <property type="evidence" value="ECO:0007669"/>
    <property type="project" value="UniProtKB-SubCell"/>
</dbReference>
<dbReference type="GO" id="GO:0003724">
    <property type="term" value="F:RNA helicase activity"/>
    <property type="evidence" value="ECO:0007669"/>
    <property type="project" value="UniProtKB-EC"/>
</dbReference>
<dbReference type="InterPro" id="IPR007502">
    <property type="entry name" value="Helicase-assoc_dom"/>
</dbReference>
<dbReference type="OrthoDB" id="66977at2759"/>
<evidence type="ECO:0000256" key="4">
    <source>
        <dbReference type="ARBA" id="ARBA00013352"/>
    </source>
</evidence>
<keyword evidence="14" id="KW-0943">RNA-mediated gene silencing</keyword>
<dbReference type="STRING" id="7370.A0A1I8N8Q5"/>
<keyword evidence="15" id="KW-0469">Meiosis</keyword>
<sequence length="1426" mass="164317">MDEIEDFFNISKDFKRVSAPAPVPKPKLEPVASTSRKLKREPDAESRYKVKQPKLEKEECKIPKPSLPEDSDTFCDDYDENQSNPYLNIDDGVYDRFKFNLERDASLPIHDARDEILDTIRKNPVVILEGDTGCGKTTQVPQYILDDAYRRREYCKIVCTQPRRIAAISIAKRVCNERKWQDGTVVGYKVGLHASLSDYTRLLYCTTGVLLQKLIREKTLTPYTHIILDEVHERDQEMDFLLIVVRRLLLTNSRHVKVILMSATMDTTEFAHYFTIRKNPAPVVRADSRRLFQVKEYYLSDLDDLNNHNVQVDLAEPGISTEMFHLALKLIVIIDNIEKQEASLNPDITDATSKTSILIFLPGINEIEQMLRKIQLLCQAERDKVKLCCIRLHSVVSPEEQVRVFHRPPTGYRKVILATNIAESSITVPDVKYVIDFCLTKILVTDSSTNFTTLQLHWASKANCRQRAGRAGRVMNGRVYRLVPRKFYQNYLEDFSVPEMLRCPLENVVLKAKLLEMGSPPTVLNLAMNPPNLSDIQNTIVTLKEIGALYKYIDGVYVSDDGDLSFIGRLMAHLPLDVKLSRLIVFGYMFGSLEETIIIAAGLSVRSIFKLGQYRQIGEIKAYIQKLKWTDGSGSDLVAILNAYREWLTLDPENDDVQHIWANRKFINLRSIREMHLLVEELKQRLKSFGIKIRHSDRQQCEDWEKSIILKVIIAGAFYPNYFVYTKLQNPDKERTDFHILCGQNPNRTVYFTNFDTRHIGQLYARSIKELFKATDMNPKNIDVSFKANCERVLVTFKEDTEDDNAEAIKTPGSVCAEVYKAIKMRSLNVPHAINVMESRAGIKYAEDHGLGAMIDGAWKPTKRLLVNAELVVLPSVFQKNISGYITHIETCSKFYFQPLSETERINEIQEMLDEANKHENCRFPHPGAVAKGIILAAPFDGKYHRAKVIKLANQSRHKTEFKVFFIDYGNAAIVDFKELRYLSETCKYLSDIPPRLFECRLALVEPSALKSPNNKWTDEAMEYMQSHADLGIVEIEVFSVVDGISNVLIKKDGSTINNILVEKGLARSADECYMSKTDHDFRIRKQSVANRFFEDDHSRQNEEYLRSIRPEIDMDTEPPPRELCRNVMRLRGPFSPLESNVYSAIRIGTWKSVQIDRDSVNYDKIDSDPFDMYERLIVASEINETSNGESLLIRSTTRMPNIHGFGALMTMLFCPTMQIKCNKTRTKFVALLGGLGYKEKTQEPLYAEHDIVLNLDVDILPDDIELINQIRSSMDNILYTEPQQAEAGIHPKELQEMTKNIRNLILRLLSKQRKYIELHIDVNDNKWEIFDANEVITPNSITEKRSIFPRHSYLRLYDEKFERTHTLNTHCHELHRLRQFDGTIEATTCRLCSVPLDNIVQLRIHLLSQMHRDREQHIQFQPIIN</sequence>
<keyword evidence="8" id="KW-0221">Differentiation</keyword>
<evidence type="ECO:0000313" key="23">
    <source>
        <dbReference type="RefSeq" id="XP_005190995.1"/>
    </source>
</evidence>
<comment type="subcellular location">
    <subcellularLocation>
        <location evidence="1">Cytoplasm</location>
    </subcellularLocation>
</comment>
<organism evidence="21">
    <name type="scientific">Musca domestica</name>
    <name type="common">House fly</name>
    <dbReference type="NCBI Taxonomy" id="7370"/>
    <lineage>
        <taxon>Eukaryota</taxon>
        <taxon>Metazoa</taxon>
        <taxon>Ecdysozoa</taxon>
        <taxon>Arthropoda</taxon>
        <taxon>Hexapoda</taxon>
        <taxon>Insecta</taxon>
        <taxon>Pterygota</taxon>
        <taxon>Neoptera</taxon>
        <taxon>Endopterygota</taxon>
        <taxon>Diptera</taxon>
        <taxon>Brachycera</taxon>
        <taxon>Muscomorpha</taxon>
        <taxon>Muscoidea</taxon>
        <taxon>Muscidae</taxon>
        <taxon>Musca</taxon>
    </lineage>
</organism>
<dbReference type="Gene3D" id="2.40.50.90">
    <property type="match status" value="1"/>
</dbReference>
<evidence type="ECO:0000256" key="6">
    <source>
        <dbReference type="ARBA" id="ARBA00022490"/>
    </source>
</evidence>
<evidence type="ECO:0000259" key="19">
    <source>
        <dbReference type="PROSITE" id="PS51192"/>
    </source>
</evidence>